<feature type="domain" description="S-adenosylmethionine synthetase N-terminal" evidence="13">
    <location>
        <begin position="12"/>
        <end position="109"/>
    </location>
</feature>
<comment type="cofactor">
    <cofactor evidence="10">
        <name>K(+)</name>
        <dbReference type="ChEBI" id="CHEBI:29103"/>
    </cofactor>
    <text evidence="10">Binds 1 potassium ion per subunit.</text>
</comment>
<keyword evidence="6 10" id="KW-0547">Nucleotide-binding</keyword>
<dbReference type="GO" id="GO:0005737">
    <property type="term" value="C:cytoplasm"/>
    <property type="evidence" value="ECO:0007669"/>
    <property type="project" value="UniProtKB-SubCell"/>
</dbReference>
<dbReference type="PROSITE" id="PS00376">
    <property type="entry name" value="ADOMET_SYNTHASE_1"/>
    <property type="match status" value="1"/>
</dbReference>
<evidence type="ECO:0000256" key="9">
    <source>
        <dbReference type="ARBA" id="ARBA00022958"/>
    </source>
</evidence>
<dbReference type="KEGG" id="ppet:C9I82_027"/>
<feature type="binding site" evidence="10">
    <location>
        <position position="248"/>
    </location>
    <ligand>
        <name>ATP</name>
        <dbReference type="ChEBI" id="CHEBI:30616"/>
        <note>ligand shared between two neighboring subunits</note>
    </ligand>
</feature>
<feature type="binding site" description="in other chain" evidence="10">
    <location>
        <begin position="239"/>
        <end position="240"/>
    </location>
    <ligand>
        <name>ATP</name>
        <dbReference type="ChEBI" id="CHEBI:30616"/>
        <note>ligand shared between two neighboring subunits</note>
    </ligand>
</feature>
<comment type="subcellular location">
    <subcellularLocation>
        <location evidence="10 11">Cytoplasm</location>
    </subcellularLocation>
</comment>
<protein>
    <recommendedName>
        <fullName evidence="10">S-adenosylmethionine synthase</fullName>
        <shortName evidence="10">AdoMet synthase</shortName>
        <ecNumber evidence="10">2.5.1.6</ecNumber>
    </recommendedName>
    <alternativeName>
        <fullName evidence="10">MAT</fullName>
    </alternativeName>
    <alternativeName>
        <fullName evidence="10">Methionine adenosyltransferase</fullName>
    </alternativeName>
</protein>
<proteinExistence type="inferred from homology"/>
<evidence type="ECO:0000256" key="6">
    <source>
        <dbReference type="ARBA" id="ARBA00022741"/>
    </source>
</evidence>
<evidence type="ECO:0000256" key="11">
    <source>
        <dbReference type="RuleBase" id="RU000542"/>
    </source>
</evidence>
<dbReference type="UniPathway" id="UPA00315">
    <property type="reaction ID" value="UER00080"/>
</dbReference>
<evidence type="ECO:0000259" key="13">
    <source>
        <dbReference type="Pfam" id="PF00438"/>
    </source>
</evidence>
<keyword evidence="5 10" id="KW-0479">Metal-binding</keyword>
<dbReference type="PROSITE" id="PS00377">
    <property type="entry name" value="ADOMET_SYNTHASE_2"/>
    <property type="match status" value="1"/>
</dbReference>
<feature type="binding site" evidence="10">
    <location>
        <position position="26"/>
    </location>
    <ligand>
        <name>Mg(2+)</name>
        <dbReference type="ChEBI" id="CHEBI:18420"/>
    </ligand>
</feature>
<dbReference type="FunFam" id="3.30.300.10:FF:000003">
    <property type="entry name" value="S-adenosylmethionine synthase"/>
    <property type="match status" value="1"/>
</dbReference>
<dbReference type="SUPFAM" id="SSF55973">
    <property type="entry name" value="S-adenosylmethionine synthetase"/>
    <property type="match status" value="3"/>
</dbReference>
<keyword evidence="7 10" id="KW-0067">ATP-binding</keyword>
<feature type="binding site" evidence="10">
    <location>
        <position position="275"/>
    </location>
    <ligand>
        <name>ATP</name>
        <dbReference type="ChEBI" id="CHEBI:30616"/>
        <note>ligand shared between two neighboring subunits</note>
    </ligand>
</feature>
<dbReference type="InterPro" id="IPR022628">
    <property type="entry name" value="S-AdoMet_synt_N"/>
</dbReference>
<dbReference type="InterPro" id="IPR022631">
    <property type="entry name" value="ADOMET_SYNTHASE_CS"/>
</dbReference>
<organism evidence="16 17">
    <name type="scientific">Candidatus Purcelliella pentastirinorum</name>
    <dbReference type="NCBI Taxonomy" id="472834"/>
    <lineage>
        <taxon>Bacteria</taxon>
        <taxon>Pseudomonadati</taxon>
        <taxon>Pseudomonadota</taxon>
        <taxon>Gammaproteobacteria</taxon>
        <taxon>Enterobacterales</taxon>
        <taxon>Enterobacteriaceae</taxon>
        <taxon>Candidatus Purcelliella</taxon>
    </lineage>
</organism>
<comment type="catalytic activity">
    <reaction evidence="10">
        <text>L-methionine + ATP + H2O = S-adenosyl-L-methionine + phosphate + diphosphate</text>
        <dbReference type="Rhea" id="RHEA:21080"/>
        <dbReference type="ChEBI" id="CHEBI:15377"/>
        <dbReference type="ChEBI" id="CHEBI:30616"/>
        <dbReference type="ChEBI" id="CHEBI:33019"/>
        <dbReference type="ChEBI" id="CHEBI:43474"/>
        <dbReference type="ChEBI" id="CHEBI:57844"/>
        <dbReference type="ChEBI" id="CHEBI:59789"/>
        <dbReference type="EC" id="2.5.1.6"/>
    </reaction>
</comment>
<dbReference type="CDD" id="cd18079">
    <property type="entry name" value="S-AdoMet_synt"/>
    <property type="match status" value="1"/>
</dbReference>
<feature type="binding site" description="in other chain" evidence="10">
    <location>
        <position position="65"/>
    </location>
    <ligand>
        <name>L-methionine</name>
        <dbReference type="ChEBI" id="CHEBI:57844"/>
        <note>ligand shared between two neighboring subunits</note>
    </ligand>
</feature>
<dbReference type="GO" id="GO:0005524">
    <property type="term" value="F:ATP binding"/>
    <property type="evidence" value="ECO:0007669"/>
    <property type="project" value="UniProtKB-UniRule"/>
</dbReference>
<feature type="binding site" description="in other chain" evidence="10">
    <location>
        <begin position="254"/>
        <end position="255"/>
    </location>
    <ligand>
        <name>ATP</name>
        <dbReference type="ChEBI" id="CHEBI:30616"/>
        <note>ligand shared between two neighboring subunits</note>
    </ligand>
</feature>
<feature type="binding site" description="in other chain" evidence="10">
    <location>
        <position position="279"/>
    </location>
    <ligand>
        <name>L-methionine</name>
        <dbReference type="ChEBI" id="CHEBI:57844"/>
        <note>ligand shared between two neighboring subunits</note>
    </ligand>
</feature>
<dbReference type="Pfam" id="PF00438">
    <property type="entry name" value="S-AdoMet_synt_N"/>
    <property type="match status" value="1"/>
</dbReference>
<feature type="binding site" evidence="10">
    <location>
        <position position="248"/>
    </location>
    <ligand>
        <name>L-methionine</name>
        <dbReference type="ChEBI" id="CHEBI:57844"/>
        <note>ligand shared between two neighboring subunits</note>
    </ligand>
</feature>
<keyword evidence="10" id="KW-0963">Cytoplasm</keyword>
<feature type="binding site" description="in other chain" evidence="10">
    <location>
        <position position="108"/>
    </location>
    <ligand>
        <name>L-methionine</name>
        <dbReference type="ChEBI" id="CHEBI:57844"/>
        <note>ligand shared between two neighboring subunits</note>
    </ligand>
</feature>
<evidence type="ECO:0000313" key="16">
    <source>
        <dbReference type="EMBL" id="AXN02009.1"/>
    </source>
</evidence>
<keyword evidence="17" id="KW-1185">Reference proteome</keyword>
<keyword evidence="4 10" id="KW-0808">Transferase</keyword>
<keyword evidence="3 10" id="KW-0554">One-carbon metabolism</keyword>
<accession>A0A346DZ54</accession>
<evidence type="ECO:0000313" key="17">
    <source>
        <dbReference type="Proteomes" id="UP000256856"/>
    </source>
</evidence>
<keyword evidence="8 10" id="KW-0460">Magnesium</keyword>
<comment type="subunit">
    <text evidence="10">Homotetramer; dimer of dimers.</text>
</comment>
<dbReference type="Gene3D" id="3.30.300.10">
    <property type="match status" value="3"/>
</dbReference>
<dbReference type="PANTHER" id="PTHR11964">
    <property type="entry name" value="S-ADENOSYLMETHIONINE SYNTHETASE"/>
    <property type="match status" value="1"/>
</dbReference>
<evidence type="ECO:0000256" key="10">
    <source>
        <dbReference type="HAMAP-Rule" id="MF_00086"/>
    </source>
</evidence>
<dbReference type="InterPro" id="IPR022636">
    <property type="entry name" value="S-AdoMet_synthetase_sfam"/>
</dbReference>
<evidence type="ECO:0000256" key="8">
    <source>
        <dbReference type="ARBA" id="ARBA00022842"/>
    </source>
</evidence>
<dbReference type="NCBIfam" id="TIGR01034">
    <property type="entry name" value="metK"/>
    <property type="match status" value="1"/>
</dbReference>
<feature type="binding site" description="in other chain" evidence="10">
    <location>
        <begin position="173"/>
        <end position="175"/>
    </location>
    <ligand>
        <name>ATP</name>
        <dbReference type="ChEBI" id="CHEBI:30616"/>
        <note>ligand shared between two neighboring subunits</note>
    </ligand>
</feature>
<gene>
    <name evidence="10" type="primary">metK</name>
    <name evidence="16" type="ORF">C9I82_027</name>
</gene>
<feature type="domain" description="S-adenosylmethionine synthetase C-terminal" evidence="15">
    <location>
        <begin position="242"/>
        <end position="379"/>
    </location>
</feature>
<name>A0A346DZ54_9ENTR</name>
<comment type="function">
    <text evidence="10">Catalyzes the formation of S-adenosylmethionine (AdoMet) from methionine and ATP. The overall synthetic reaction is composed of two sequential steps, AdoMet formation and the subsequent tripolyphosphate hydrolysis which occurs prior to release of AdoMet from the enzyme.</text>
</comment>
<dbReference type="Pfam" id="PF02773">
    <property type="entry name" value="S-AdoMet_synt_C"/>
    <property type="match status" value="1"/>
</dbReference>
<evidence type="ECO:0000256" key="12">
    <source>
        <dbReference type="RuleBase" id="RU004462"/>
    </source>
</evidence>
<dbReference type="InterPro" id="IPR022629">
    <property type="entry name" value="S-AdoMet_synt_central"/>
</dbReference>
<evidence type="ECO:0000256" key="3">
    <source>
        <dbReference type="ARBA" id="ARBA00022563"/>
    </source>
</evidence>
<evidence type="ECO:0000256" key="1">
    <source>
        <dbReference type="ARBA" id="ARBA00005224"/>
    </source>
</evidence>
<dbReference type="GO" id="GO:0006556">
    <property type="term" value="P:S-adenosylmethionine biosynthetic process"/>
    <property type="evidence" value="ECO:0007669"/>
    <property type="project" value="UniProtKB-UniRule"/>
</dbReference>
<feature type="binding site" evidence="10">
    <location>
        <position position="52"/>
    </location>
    <ligand>
        <name>K(+)</name>
        <dbReference type="ChEBI" id="CHEBI:29103"/>
    </ligand>
</feature>
<feature type="domain" description="S-adenosylmethionine synthetase central" evidence="14">
    <location>
        <begin position="123"/>
        <end position="240"/>
    </location>
</feature>
<dbReference type="InterPro" id="IPR002133">
    <property type="entry name" value="S-AdoMet_synthetase"/>
</dbReference>
<feature type="binding site" description="in other chain" evidence="10">
    <location>
        <position position="24"/>
    </location>
    <ligand>
        <name>ATP</name>
        <dbReference type="ChEBI" id="CHEBI:30616"/>
        <note>ligand shared between two neighboring subunits</note>
    </ligand>
</feature>
<comment type="cofactor">
    <cofactor evidence="10">
        <name>Mg(2+)</name>
        <dbReference type="ChEBI" id="CHEBI:18420"/>
    </cofactor>
    <text evidence="10">Binds 2 divalent ions per subunit.</text>
</comment>
<reference evidence="16 17" key="1">
    <citation type="submission" date="2018-03" db="EMBL/GenBank/DDBJ databases">
        <title>A parallel universe: an anciently diverged bacterial symbiosis in a Hawaiian planthopper (Hemiptera: Cixiidae) reveals rearranged nutritional responsibilities.</title>
        <authorList>
            <person name="Bennett G."/>
            <person name="Mao M."/>
        </authorList>
    </citation>
    <scope>NUCLEOTIDE SEQUENCE [LARGE SCALE GENOMIC DNA]</scope>
    <source>
        <strain evidence="16 17">OLIH</strain>
    </source>
</reference>
<dbReference type="GO" id="GO:0000287">
    <property type="term" value="F:magnesium ion binding"/>
    <property type="evidence" value="ECO:0007669"/>
    <property type="project" value="UniProtKB-UniRule"/>
</dbReference>
<evidence type="ECO:0000256" key="7">
    <source>
        <dbReference type="ARBA" id="ARBA00022840"/>
    </source>
</evidence>
<dbReference type="GO" id="GO:0004478">
    <property type="term" value="F:methionine adenosyltransferase activity"/>
    <property type="evidence" value="ECO:0007669"/>
    <property type="project" value="UniProtKB-UniRule"/>
</dbReference>
<keyword evidence="9 10" id="KW-0630">Potassium</keyword>
<dbReference type="AlphaFoldDB" id="A0A346DZ54"/>
<dbReference type="GO" id="GO:0006730">
    <property type="term" value="P:one-carbon metabolic process"/>
    <property type="evidence" value="ECO:0007669"/>
    <property type="project" value="UniProtKB-KW"/>
</dbReference>
<evidence type="ECO:0000256" key="4">
    <source>
        <dbReference type="ARBA" id="ARBA00022679"/>
    </source>
</evidence>
<evidence type="ECO:0000256" key="5">
    <source>
        <dbReference type="ARBA" id="ARBA00022723"/>
    </source>
</evidence>
<feature type="region of interest" description="Flexible loop" evidence="10">
    <location>
        <begin position="108"/>
        <end position="118"/>
    </location>
</feature>
<dbReference type="Pfam" id="PF02772">
    <property type="entry name" value="S-AdoMet_synt_M"/>
    <property type="match status" value="1"/>
</dbReference>
<evidence type="ECO:0000259" key="15">
    <source>
        <dbReference type="Pfam" id="PF02773"/>
    </source>
</evidence>
<dbReference type="EC" id="2.5.1.6" evidence="10"/>
<dbReference type="EMBL" id="CP028374">
    <property type="protein sequence ID" value="AXN02009.1"/>
    <property type="molecule type" value="Genomic_DNA"/>
</dbReference>
<sequence>MFFFHKIKKMTKYYFTSESVSEGHSDKIADQISDAILDAILIQDSEARVACETYIKSNFVLVGGEITTIASINIENIVRNTIRNIGYIDSNSDFNADSCNIINIINKQSKDIKRGISNINPYDQGAGDQGSIFGYATNETDAFMPAPILYAHRLVKRQSEVRKNGKLSWLRPDAKSQITFQYENNNIIDIDNVVFSTQHSEDISYKELRDAVMDEIIKPVLPDKWLNSKTKFLINPTGKFVIGGPICDCGLTGRKIIVDTYGSTARHGGGAFSGKDPSKMDRSASYAARYIAKNIVAAGLADRCEIQISYAIGVAKPTSIMIDTFGTEKISINNLIYLIKNLFDLRPYGLIKMLDLLHPIYLNTAVYGHFGRNEFSWEKIDKKNDLHSLI</sequence>
<comment type="similarity">
    <text evidence="2 10 12">Belongs to the AdoMet synthase family.</text>
</comment>
<feature type="binding site" evidence="10">
    <location>
        <position position="271"/>
    </location>
    <ligand>
        <name>ATP</name>
        <dbReference type="ChEBI" id="CHEBI:30616"/>
        <note>ligand shared between two neighboring subunits</note>
    </ligand>
</feature>
<dbReference type="HAMAP" id="MF_00086">
    <property type="entry name" value="S_AdoMet_synth1"/>
    <property type="match status" value="1"/>
</dbReference>
<dbReference type="PIRSF" id="PIRSF000497">
    <property type="entry name" value="MAT"/>
    <property type="match status" value="1"/>
</dbReference>
<evidence type="ECO:0000259" key="14">
    <source>
        <dbReference type="Pfam" id="PF02772"/>
    </source>
</evidence>
<comment type="pathway">
    <text evidence="1 10">Amino-acid biosynthesis; S-adenosyl-L-methionine biosynthesis; S-adenosyl-L-methionine from L-methionine: step 1/1.</text>
</comment>
<evidence type="ECO:0000256" key="2">
    <source>
        <dbReference type="ARBA" id="ARBA00009685"/>
    </source>
</evidence>
<dbReference type="Proteomes" id="UP000256856">
    <property type="component" value="Chromosome"/>
</dbReference>
<dbReference type="InterPro" id="IPR022630">
    <property type="entry name" value="S-AdoMet_synt_C"/>
</dbReference>